<evidence type="ECO:0000256" key="1">
    <source>
        <dbReference type="ARBA" id="ARBA00004141"/>
    </source>
</evidence>
<proteinExistence type="inferred from homology"/>
<sequence>MTELVKPNPAADFELRHQRSSDNDQQLPTPLLTPLVGSPLLQSFAPKEEAIYESLEDRLNAPPVDLPSSDGFERSGTASKSKDSKSTYTADDGPRQRSASDRLATPGALSSERVLKLSPQELKELTLDAASLPVRRATPSPTSEDAPFSAPLYRDANTAVTMEDRAKWQQWAQEVEHRGRPTVNRTRRYGSFLMDRSKNEGQTGEGGDGEQLLSGTSRPHLPARTVSTPPNSRRKYSSRGRLATNEVIQKEKPPPSPSEIPNPRQDSRQDRMNGHTKAPAAAPPPMQTPALPLPPLSLPTFLQLELDAQEPSQLYIYRPANADFPYESSAVKFERLENFLLLPGHLEGTLIFGAAACFDAWLYNLTILPIRFCKALAILVQWWLRNAWKEMCDLVEFVYLGVGRLWRRNRSGSAPPEYATPMLSQPGSRRASNVSEIPPLPSTQKEIRGESNGLAQARTEQPKRLLKNSGRRHRRTRSTPSLLMPNHKADILKGFLIICSSFLLLYLDPSRMYHNIRGQAAIKLYVIYNMLEVADKLLGSIGQDILECLFSRETLERKPDGRSKVLRPFSLFILSLIYNVIHASALFYQVITLNVAVNSYSNALLTLLMSNQFVEIKGSVFKKFEKENLFQMCCADVVERFQLLLMLLIIAMRNIVEVGGISISISSSSFSASSTSPPNTNATGSPFTSSAILPRSFNILPSFPGKVLTPFLIVICSEMVVDWLKYAYINKFNNYKPNIFGRFFDVLAKDYYTHAFSDQNLTRRIGLPVFPLTCLFIRASVQTYHMLIATYFPPPVPSPITGLAIEDELPTSTPATTAAFAHIDRLLRRALGRSDFSGTASTFSYFNFDDFTAIATTVILGLIVYLLLLAFKLVWGMFLLAIARRRYMGLKVRETEVVDSDGKRIGGWGSVELGDERRKVIYEGDEKGLQKARERDKGTEEGKGKAVDYSRVRRYDMVAKRIW</sequence>
<dbReference type="VEuPathDB" id="FungiDB:PV09_09426"/>
<name>A0A0D1ZWD9_9PEZI</name>
<dbReference type="HOGENOM" id="CLU_003655_0_0_1"/>
<evidence type="ECO:0000256" key="3">
    <source>
        <dbReference type="ARBA" id="ARBA00022692"/>
    </source>
</evidence>
<feature type="transmembrane region" description="Helical" evidence="7">
    <location>
        <begin position="858"/>
        <end position="883"/>
    </location>
</feature>
<reference evidence="8 9" key="1">
    <citation type="submission" date="2015-01" db="EMBL/GenBank/DDBJ databases">
        <title>The Genome Sequence of Ochroconis gallopava CBS43764.</title>
        <authorList>
            <consortium name="The Broad Institute Genomics Platform"/>
            <person name="Cuomo C."/>
            <person name="de Hoog S."/>
            <person name="Gorbushina A."/>
            <person name="Stielow B."/>
            <person name="Teixiera M."/>
            <person name="Abouelleil A."/>
            <person name="Chapman S.B."/>
            <person name="Priest M."/>
            <person name="Young S.K."/>
            <person name="Wortman J."/>
            <person name="Nusbaum C."/>
            <person name="Birren B."/>
        </authorList>
    </citation>
    <scope>NUCLEOTIDE SEQUENCE [LARGE SCALE GENOMIC DNA]</scope>
    <source>
        <strain evidence="8 9">CBS 43764</strain>
    </source>
</reference>
<evidence type="ECO:0000256" key="2">
    <source>
        <dbReference type="ARBA" id="ARBA00008803"/>
    </source>
</evidence>
<evidence type="ECO:0000256" key="5">
    <source>
        <dbReference type="ARBA" id="ARBA00023136"/>
    </source>
</evidence>
<dbReference type="AlphaFoldDB" id="A0A0D1ZWD9"/>
<feature type="region of interest" description="Disordered" evidence="6">
    <location>
        <begin position="182"/>
        <end position="292"/>
    </location>
</feature>
<feature type="region of interest" description="Disordered" evidence="6">
    <location>
        <begin position="54"/>
        <end position="115"/>
    </location>
</feature>
<feature type="compositionally biased region" description="Basic and acidic residues" evidence="6">
    <location>
        <begin position="13"/>
        <end position="22"/>
    </location>
</feature>
<evidence type="ECO:0000313" key="8">
    <source>
        <dbReference type="EMBL" id="KIV98812.1"/>
    </source>
</evidence>
<feature type="compositionally biased region" description="Basic residues" evidence="6">
    <location>
        <begin position="464"/>
        <end position="477"/>
    </location>
</feature>
<dbReference type="InParanoid" id="A0A0D1ZWD9"/>
<keyword evidence="5 7" id="KW-0472">Membrane</keyword>
<keyword evidence="4 7" id="KW-1133">Transmembrane helix</keyword>
<dbReference type="GO" id="GO:0005789">
    <property type="term" value="C:endoplasmic reticulum membrane"/>
    <property type="evidence" value="ECO:0007669"/>
    <property type="project" value="TreeGrafter"/>
</dbReference>
<dbReference type="Pfam" id="PF05346">
    <property type="entry name" value="DUF747"/>
    <property type="match status" value="1"/>
</dbReference>
<dbReference type="STRING" id="253628.A0A0D1ZWD9"/>
<feature type="compositionally biased region" description="Pro residues" evidence="6">
    <location>
        <begin position="281"/>
        <end position="292"/>
    </location>
</feature>
<dbReference type="OrthoDB" id="5376140at2759"/>
<feature type="compositionally biased region" description="Polar residues" evidence="6">
    <location>
        <begin position="422"/>
        <end position="435"/>
    </location>
</feature>
<feature type="region of interest" description="Disordered" evidence="6">
    <location>
        <begin position="128"/>
        <end position="152"/>
    </location>
</feature>
<comment type="similarity">
    <text evidence="2">Belongs to the TAPT1 family.</text>
</comment>
<keyword evidence="3 7" id="KW-0812">Transmembrane</keyword>
<dbReference type="PANTHER" id="PTHR13317:SF4">
    <property type="entry name" value="TRANSMEMBRANE ANTERIOR POSTERIOR TRANSFORMATION PROTEIN 1 HOMOLOG"/>
    <property type="match status" value="1"/>
</dbReference>
<evidence type="ECO:0000256" key="7">
    <source>
        <dbReference type="SAM" id="Phobius"/>
    </source>
</evidence>
<dbReference type="RefSeq" id="XP_016208682.1">
    <property type="nucleotide sequence ID" value="XM_016363483.1"/>
</dbReference>
<dbReference type="InterPro" id="IPR008010">
    <property type="entry name" value="Tatp1"/>
</dbReference>
<feature type="region of interest" description="Disordered" evidence="6">
    <location>
        <begin position="1"/>
        <end position="34"/>
    </location>
</feature>
<evidence type="ECO:0000256" key="6">
    <source>
        <dbReference type="SAM" id="MobiDB-lite"/>
    </source>
</evidence>
<dbReference type="Proteomes" id="UP000053259">
    <property type="component" value="Unassembled WGS sequence"/>
</dbReference>
<gene>
    <name evidence="8" type="ORF">PV09_09426</name>
</gene>
<evidence type="ECO:0000313" key="9">
    <source>
        <dbReference type="Proteomes" id="UP000053259"/>
    </source>
</evidence>
<dbReference type="EMBL" id="KN847596">
    <property type="protein sequence ID" value="KIV98812.1"/>
    <property type="molecule type" value="Genomic_DNA"/>
</dbReference>
<dbReference type="PANTHER" id="PTHR13317">
    <property type="entry name" value="TRANSMEMBRANE ANTERIOR POSTERIOR TRANSFORMATION PROTEIN 1 HOMOLOG"/>
    <property type="match status" value="1"/>
</dbReference>
<comment type="subcellular location">
    <subcellularLocation>
        <location evidence="1">Membrane</location>
        <topology evidence="1">Multi-pass membrane protein</topology>
    </subcellularLocation>
</comment>
<keyword evidence="9" id="KW-1185">Reference proteome</keyword>
<dbReference type="GeneID" id="27317399"/>
<accession>A0A0D1ZWD9</accession>
<organism evidence="8 9">
    <name type="scientific">Verruconis gallopava</name>
    <dbReference type="NCBI Taxonomy" id="253628"/>
    <lineage>
        <taxon>Eukaryota</taxon>
        <taxon>Fungi</taxon>
        <taxon>Dikarya</taxon>
        <taxon>Ascomycota</taxon>
        <taxon>Pezizomycotina</taxon>
        <taxon>Dothideomycetes</taxon>
        <taxon>Pleosporomycetidae</taxon>
        <taxon>Venturiales</taxon>
        <taxon>Sympoventuriaceae</taxon>
        <taxon>Verruconis</taxon>
    </lineage>
</organism>
<feature type="region of interest" description="Disordered" evidence="6">
    <location>
        <begin position="413"/>
        <end position="480"/>
    </location>
</feature>
<evidence type="ECO:0000256" key="4">
    <source>
        <dbReference type="ARBA" id="ARBA00022989"/>
    </source>
</evidence>
<protein>
    <submittedName>
        <fullName evidence="8">Uncharacterized protein</fullName>
    </submittedName>
</protein>